<feature type="transmembrane region" description="Helical" evidence="1">
    <location>
        <begin position="45"/>
        <end position="62"/>
    </location>
</feature>
<keyword evidence="1" id="KW-1133">Transmembrane helix</keyword>
<name>A0A8H6HND2_9AGAR</name>
<reference evidence="2 3" key="1">
    <citation type="submission" date="2020-07" db="EMBL/GenBank/DDBJ databases">
        <title>Comparative genomics of pyrophilous fungi reveals a link between fire events and developmental genes.</title>
        <authorList>
            <consortium name="DOE Joint Genome Institute"/>
            <person name="Steindorff A.S."/>
            <person name="Carver A."/>
            <person name="Calhoun S."/>
            <person name="Stillman K."/>
            <person name="Liu H."/>
            <person name="Lipzen A."/>
            <person name="Pangilinan J."/>
            <person name="Labutti K."/>
            <person name="Bruns T.D."/>
            <person name="Grigoriev I.V."/>
        </authorList>
    </citation>
    <scope>NUCLEOTIDE SEQUENCE [LARGE SCALE GENOMIC DNA]</scope>
    <source>
        <strain evidence="2 3">CBS 144469</strain>
    </source>
</reference>
<evidence type="ECO:0000256" key="1">
    <source>
        <dbReference type="SAM" id="Phobius"/>
    </source>
</evidence>
<dbReference type="Proteomes" id="UP000521943">
    <property type="component" value="Unassembled WGS sequence"/>
</dbReference>
<organism evidence="2 3">
    <name type="scientific">Ephemerocybe angulata</name>
    <dbReference type="NCBI Taxonomy" id="980116"/>
    <lineage>
        <taxon>Eukaryota</taxon>
        <taxon>Fungi</taxon>
        <taxon>Dikarya</taxon>
        <taxon>Basidiomycota</taxon>
        <taxon>Agaricomycotina</taxon>
        <taxon>Agaricomycetes</taxon>
        <taxon>Agaricomycetidae</taxon>
        <taxon>Agaricales</taxon>
        <taxon>Agaricineae</taxon>
        <taxon>Psathyrellaceae</taxon>
        <taxon>Ephemerocybe</taxon>
    </lineage>
</organism>
<keyword evidence="1" id="KW-0472">Membrane</keyword>
<dbReference type="AlphaFoldDB" id="A0A8H6HND2"/>
<sequence>MEQTQQSASTLYPKLEKTLRISFFLTIPAIIIGLAWNTLYAPIPLALGGITYLFHWTIYSNLRDARRAAPAETTDNIANAGDDEEDTPLIDGATHGSIDTHSLSIPLTVVISGYLLALLWFMTAVFATVLEAAAFIADRRFEGVRLSAMALFSVLQSGALARISFLSNRARKASKNVDLSWIYCAWQCTQCRCNL</sequence>
<evidence type="ECO:0000313" key="3">
    <source>
        <dbReference type="Proteomes" id="UP000521943"/>
    </source>
</evidence>
<keyword evidence="1" id="KW-0812">Transmembrane</keyword>
<evidence type="ECO:0000313" key="2">
    <source>
        <dbReference type="EMBL" id="KAF6748876.1"/>
    </source>
</evidence>
<protein>
    <submittedName>
        <fullName evidence="2">Uncharacterized protein</fullName>
    </submittedName>
</protein>
<keyword evidence="3" id="KW-1185">Reference proteome</keyword>
<feature type="transmembrane region" description="Helical" evidence="1">
    <location>
        <begin position="114"/>
        <end position="137"/>
    </location>
</feature>
<gene>
    <name evidence="2" type="ORF">DFP72DRAFT_915665</name>
</gene>
<feature type="transmembrane region" description="Helical" evidence="1">
    <location>
        <begin position="143"/>
        <end position="165"/>
    </location>
</feature>
<feature type="transmembrane region" description="Helical" evidence="1">
    <location>
        <begin position="21"/>
        <end position="39"/>
    </location>
</feature>
<accession>A0A8H6HND2</accession>
<dbReference type="EMBL" id="JACGCI010000068">
    <property type="protein sequence ID" value="KAF6748876.1"/>
    <property type="molecule type" value="Genomic_DNA"/>
</dbReference>
<comment type="caution">
    <text evidence="2">The sequence shown here is derived from an EMBL/GenBank/DDBJ whole genome shotgun (WGS) entry which is preliminary data.</text>
</comment>
<proteinExistence type="predicted"/>